<dbReference type="AlphaFoldDB" id="A0A0E4G8C4"/>
<reference evidence="1" key="1">
    <citation type="submission" date="2015-03" db="EMBL/GenBank/DDBJ databases">
        <title>Long non-coding RNA discovery across the genus Anopheles reveals conserved secondary structures within and beyond the Gambiae complex.</title>
        <authorList>
            <person name="Jenkins A."/>
            <person name="Waterhouse R."/>
            <person name="Muskavitch M."/>
        </authorList>
    </citation>
    <scope>NUCLEOTIDE SEQUENCE</scope>
    <source>
        <tissue evidence="1">Whole body</tissue>
    </source>
</reference>
<dbReference type="EMBL" id="HACL01000095">
    <property type="protein sequence ID" value="CFW94389.1"/>
    <property type="molecule type" value="Transcribed_RNA"/>
</dbReference>
<organism evidence="1">
    <name type="scientific">Anopheles gambiae</name>
    <name type="common">African malaria mosquito</name>
    <dbReference type="NCBI Taxonomy" id="7165"/>
    <lineage>
        <taxon>Eukaryota</taxon>
        <taxon>Metazoa</taxon>
        <taxon>Ecdysozoa</taxon>
        <taxon>Arthropoda</taxon>
        <taxon>Hexapoda</taxon>
        <taxon>Insecta</taxon>
        <taxon>Pterygota</taxon>
        <taxon>Neoptera</taxon>
        <taxon>Endopterygota</taxon>
        <taxon>Diptera</taxon>
        <taxon>Nematocera</taxon>
        <taxon>Culicoidea</taxon>
        <taxon>Culicidae</taxon>
        <taxon>Anophelinae</taxon>
        <taxon>Anopheles</taxon>
    </lineage>
</organism>
<accession>A0A0E4G8C4</accession>
<name>A0A0E4G8C4_ANOGA</name>
<sequence length="113" mass="12592">MPQPSYPASLRHRQDTRFAVQLSKLVVQSSSPHSMLASHRQRWSGGCVAQTRPERLHSPLGWSKTRVHRGPPGESMCDISHISCGLKVFRNSAVDEAHSMHDSPAPCVYGFRC</sequence>
<protein>
    <submittedName>
        <fullName evidence="1">Uncharacterized protein</fullName>
    </submittedName>
</protein>
<proteinExistence type="predicted"/>
<evidence type="ECO:0000313" key="1">
    <source>
        <dbReference type="EMBL" id="CFW94389.1"/>
    </source>
</evidence>